<feature type="domain" description="RUN" evidence="4">
    <location>
        <begin position="139"/>
        <end position="271"/>
    </location>
</feature>
<keyword evidence="5" id="KW-1185">Reference proteome</keyword>
<keyword evidence="1 2" id="KW-0175">Coiled coil</keyword>
<feature type="region of interest" description="Disordered" evidence="3">
    <location>
        <begin position="78"/>
        <end position="101"/>
    </location>
</feature>
<accession>A0AAJ7WY35</accession>
<evidence type="ECO:0000259" key="4">
    <source>
        <dbReference type="PROSITE" id="PS50826"/>
    </source>
</evidence>
<feature type="region of interest" description="Disordered" evidence="3">
    <location>
        <begin position="432"/>
        <end position="462"/>
    </location>
</feature>
<name>A0AAJ7WY35_PETMA</name>
<dbReference type="InterPro" id="IPR047335">
    <property type="entry name" value="RUFY1-3"/>
</dbReference>
<dbReference type="Proteomes" id="UP001318040">
    <property type="component" value="Chromosome 21"/>
</dbReference>
<feature type="region of interest" description="Disordered" evidence="3">
    <location>
        <begin position="366"/>
        <end position="392"/>
    </location>
</feature>
<dbReference type="PANTHER" id="PTHR45956:SF1">
    <property type="entry name" value="PROTEIN RUFY3"/>
    <property type="match status" value="1"/>
</dbReference>
<dbReference type="GO" id="GO:0005737">
    <property type="term" value="C:cytoplasm"/>
    <property type="evidence" value="ECO:0007669"/>
    <property type="project" value="TreeGrafter"/>
</dbReference>
<dbReference type="SMART" id="SM00593">
    <property type="entry name" value="RUN"/>
    <property type="match status" value="1"/>
</dbReference>
<dbReference type="PROSITE" id="PS50826">
    <property type="entry name" value="RUN"/>
    <property type="match status" value="1"/>
</dbReference>
<dbReference type="FunFam" id="1.20.58.900:FF:000001">
    <property type="entry name" value="RUN and FYVE domain containing 2"/>
    <property type="match status" value="1"/>
</dbReference>
<proteinExistence type="predicted"/>
<dbReference type="RefSeq" id="XP_032814042.1">
    <property type="nucleotide sequence ID" value="XM_032958151.1"/>
</dbReference>
<feature type="compositionally biased region" description="Basic and acidic residues" evidence="3">
    <location>
        <begin position="373"/>
        <end position="392"/>
    </location>
</feature>
<dbReference type="Gene3D" id="1.20.58.900">
    <property type="match status" value="1"/>
</dbReference>
<gene>
    <name evidence="6" type="primary">LOC116944495</name>
</gene>
<evidence type="ECO:0000256" key="3">
    <source>
        <dbReference type="SAM" id="MobiDB-lite"/>
    </source>
</evidence>
<feature type="compositionally biased region" description="Basic residues" evidence="3">
    <location>
        <begin position="453"/>
        <end position="462"/>
    </location>
</feature>
<dbReference type="Pfam" id="PF02759">
    <property type="entry name" value="RUN"/>
    <property type="match status" value="1"/>
</dbReference>
<dbReference type="GeneID" id="116944495"/>
<evidence type="ECO:0000313" key="5">
    <source>
        <dbReference type="Proteomes" id="UP001318040"/>
    </source>
</evidence>
<evidence type="ECO:0000256" key="2">
    <source>
        <dbReference type="SAM" id="Coils"/>
    </source>
</evidence>
<dbReference type="SUPFAM" id="SSF140741">
    <property type="entry name" value="RUN domain-like"/>
    <property type="match status" value="1"/>
</dbReference>
<dbReference type="AlphaFoldDB" id="A0AAJ7WY35"/>
<dbReference type="GO" id="GO:0050770">
    <property type="term" value="P:regulation of axonogenesis"/>
    <property type="evidence" value="ECO:0007669"/>
    <property type="project" value="TreeGrafter"/>
</dbReference>
<dbReference type="KEGG" id="pmrn:116944495"/>
<evidence type="ECO:0000313" key="6">
    <source>
        <dbReference type="RefSeq" id="XP_032814042.1"/>
    </source>
</evidence>
<protein>
    <submittedName>
        <fullName evidence="6">Protein RUFY3-like</fullName>
    </submittedName>
</protein>
<dbReference type="PANTHER" id="PTHR45956">
    <property type="entry name" value="RUN AND FYVE DOMAIN-CONTAINING PROTEIN 2-LIKE PROTEIN"/>
    <property type="match status" value="1"/>
</dbReference>
<organism evidence="5 6">
    <name type="scientific">Petromyzon marinus</name>
    <name type="common">Sea lamprey</name>
    <dbReference type="NCBI Taxonomy" id="7757"/>
    <lineage>
        <taxon>Eukaryota</taxon>
        <taxon>Metazoa</taxon>
        <taxon>Chordata</taxon>
        <taxon>Craniata</taxon>
        <taxon>Vertebrata</taxon>
        <taxon>Cyclostomata</taxon>
        <taxon>Hyperoartia</taxon>
        <taxon>Petromyzontiformes</taxon>
        <taxon>Petromyzontidae</taxon>
        <taxon>Petromyzon</taxon>
    </lineage>
</organism>
<feature type="coiled-coil region" evidence="2">
    <location>
        <begin position="315"/>
        <end position="342"/>
    </location>
</feature>
<evidence type="ECO:0000256" key="1">
    <source>
        <dbReference type="ARBA" id="ARBA00023054"/>
    </source>
</evidence>
<dbReference type="InterPro" id="IPR037213">
    <property type="entry name" value="Run_dom_sf"/>
</dbReference>
<reference evidence="6" key="1">
    <citation type="submission" date="2025-08" db="UniProtKB">
        <authorList>
            <consortium name="RefSeq"/>
        </authorList>
    </citation>
    <scope>IDENTIFICATION</scope>
    <source>
        <tissue evidence="6">Sperm</tissue>
    </source>
</reference>
<dbReference type="InterPro" id="IPR004012">
    <property type="entry name" value="Run_dom"/>
</dbReference>
<sequence>MASGASPPPPGSELPTPLQDKMAASARETIYLCNFRVSVDGEWLCLRELNDISLAPDGARTPSAAGAGAAGAGGALAGAPGGASGGPDPEEPNASGSRYRYCDEPRDAVSQERVSLMDMAKLSIKGLIESALNLGRSLDSDYAPLQQFFVIMEHCLKHGLKVRKSFLGQAKSFWAPLELVERLCPESSEITASVRDLPGLKTPQGRARAWLRLALMQKKLSDYMKALIARKDLLSEFYEVGALMLEEEGLLIAGLLVGLNVIDANLCIKGEDLDSQVGVIDFSLYLKEGQSSKPEDSGANLTAILDQKNYVEELNRNLTLTVNNLQLKVDALEKQNARISEELCSEKIRSIAMEEENEAMRAEITQHTQTGKSDSDGEHQKHGERAEPRSQDGADAIASLRAHVGDMCSALGEVGGRKSELLMKLEETTNRMSATLKQLETSEEASGRGSKSQARKSAHRRS</sequence>